<dbReference type="PROSITE" id="PS51918">
    <property type="entry name" value="RADICAL_SAM"/>
    <property type="match status" value="1"/>
</dbReference>
<dbReference type="PANTHER" id="PTHR30352">
    <property type="entry name" value="PYRUVATE FORMATE-LYASE-ACTIVATING ENZYME"/>
    <property type="match status" value="1"/>
</dbReference>
<keyword evidence="3" id="KW-0949">S-adenosyl-L-methionine</keyword>
<evidence type="ECO:0000256" key="1">
    <source>
        <dbReference type="ARBA" id="ARBA00001966"/>
    </source>
</evidence>
<evidence type="ECO:0000313" key="18">
    <source>
        <dbReference type="Proteomes" id="UP000295472"/>
    </source>
</evidence>
<evidence type="ECO:0000256" key="2">
    <source>
        <dbReference type="ARBA" id="ARBA00022485"/>
    </source>
</evidence>
<reference evidence="14 18" key="3">
    <citation type="submission" date="2019-03" db="EMBL/GenBank/DDBJ databases">
        <title>Subsurface microbial communities from deep shales in Ohio and West Virginia, USA.</title>
        <authorList>
            <person name="Wrighton K."/>
        </authorList>
    </citation>
    <scope>NUCLEOTIDE SEQUENCE [LARGE SCALE GENOMIC DNA]</scope>
    <source>
        <strain evidence="14 18">DSMZ 11287</strain>
    </source>
</reference>
<dbReference type="Proteomes" id="UP000198612">
    <property type="component" value="Unassembled WGS sequence"/>
</dbReference>
<dbReference type="PANTHER" id="PTHR30352:SF4">
    <property type="entry name" value="PYRUVATE FORMATE-LYASE 2-ACTIVATING ENZYME"/>
    <property type="match status" value="1"/>
</dbReference>
<dbReference type="EMBL" id="FMYT01000048">
    <property type="protein sequence ID" value="SDD30040.1"/>
    <property type="molecule type" value="Genomic_DNA"/>
</dbReference>
<dbReference type="InterPro" id="IPR017896">
    <property type="entry name" value="4Fe4S_Fe-S-bd"/>
</dbReference>
<dbReference type="InterPro" id="IPR058240">
    <property type="entry name" value="rSAM_sf"/>
</dbReference>
<evidence type="ECO:0000313" key="14">
    <source>
        <dbReference type="EMBL" id="TDX40316.1"/>
    </source>
</evidence>
<dbReference type="Gene3D" id="3.30.70.20">
    <property type="match status" value="1"/>
</dbReference>
<evidence type="ECO:0000313" key="19">
    <source>
        <dbReference type="Proteomes" id="UP000324896"/>
    </source>
</evidence>
<dbReference type="SUPFAM" id="SSF102114">
    <property type="entry name" value="Radical SAM enzymes"/>
    <property type="match status" value="1"/>
</dbReference>
<dbReference type="InterPro" id="IPR007197">
    <property type="entry name" value="rSAM"/>
</dbReference>
<dbReference type="EMBL" id="FNEH01000014">
    <property type="protein sequence ID" value="SDI76481.1"/>
    <property type="molecule type" value="Genomic_DNA"/>
</dbReference>
<dbReference type="Pfam" id="PF04055">
    <property type="entry name" value="Radical_SAM"/>
    <property type="match status" value="1"/>
</dbReference>
<keyword evidence="2" id="KW-0004">4Fe-4S</keyword>
<dbReference type="GO" id="GO:0046872">
    <property type="term" value="F:metal ion binding"/>
    <property type="evidence" value="ECO:0007669"/>
    <property type="project" value="UniProtKB-KW"/>
</dbReference>
<dbReference type="EMBL" id="FOHG01000005">
    <property type="protein sequence ID" value="SES76151.1"/>
    <property type="molecule type" value="Genomic_DNA"/>
</dbReference>
<keyword evidence="6" id="KW-0411">Iron-sulfur</keyword>
<comment type="catalytic activity">
    <reaction evidence="7">
        <text>glycyl-[protein] + reduced [flavodoxin] + S-adenosyl-L-methionine = glycin-2-yl radical-[protein] + semiquinone [flavodoxin] + 5'-deoxyadenosine + L-methionine + H(+)</text>
        <dbReference type="Rhea" id="RHEA:61976"/>
        <dbReference type="Rhea" id="RHEA-COMP:10622"/>
        <dbReference type="Rhea" id="RHEA-COMP:14480"/>
        <dbReference type="Rhea" id="RHEA-COMP:15993"/>
        <dbReference type="Rhea" id="RHEA-COMP:15994"/>
        <dbReference type="ChEBI" id="CHEBI:15378"/>
        <dbReference type="ChEBI" id="CHEBI:17319"/>
        <dbReference type="ChEBI" id="CHEBI:29947"/>
        <dbReference type="ChEBI" id="CHEBI:32722"/>
        <dbReference type="ChEBI" id="CHEBI:57618"/>
        <dbReference type="ChEBI" id="CHEBI:57844"/>
        <dbReference type="ChEBI" id="CHEBI:59789"/>
        <dbReference type="ChEBI" id="CHEBI:140311"/>
    </reaction>
</comment>
<evidence type="ECO:0000313" key="16">
    <source>
        <dbReference type="Proteomes" id="UP000198945"/>
    </source>
</evidence>
<reference evidence="15 17" key="2">
    <citation type="submission" date="2016-10" db="EMBL/GenBank/DDBJ databases">
        <authorList>
            <person name="Varghese N."/>
            <person name="Submissions S."/>
        </authorList>
    </citation>
    <scope>NUCLEOTIDE SEQUENCE [LARGE SCALE GENOMIC DNA]</scope>
    <source>
        <strain evidence="10 19">WG10</strain>
        <strain evidence="11 17">WG2</strain>
        <strain evidence="13 15">WG5</strain>
    </source>
</reference>
<keyword evidence="4" id="KW-0479">Metal-binding</keyword>
<name>A0A1G6TLV8_9FIRM</name>
<comment type="cofactor">
    <cofactor evidence="1">
        <name>[4Fe-4S] cluster</name>
        <dbReference type="ChEBI" id="CHEBI:49883"/>
    </cofactor>
</comment>
<evidence type="ECO:0000259" key="9">
    <source>
        <dbReference type="PROSITE" id="PS51918"/>
    </source>
</evidence>
<dbReference type="SFLD" id="SFLDS00029">
    <property type="entry name" value="Radical_SAM"/>
    <property type="match status" value="1"/>
</dbReference>
<evidence type="ECO:0000256" key="3">
    <source>
        <dbReference type="ARBA" id="ARBA00022691"/>
    </source>
</evidence>
<evidence type="ECO:0000313" key="12">
    <source>
        <dbReference type="EMBL" id="SDI76481.1"/>
    </source>
</evidence>
<dbReference type="InterPro" id="IPR012839">
    <property type="entry name" value="Organic_radical_activase"/>
</dbReference>
<dbReference type="NCBIfam" id="TIGR02494">
    <property type="entry name" value="PFLE_PFLC"/>
    <property type="match status" value="1"/>
</dbReference>
<dbReference type="PIRSF" id="PIRSF000371">
    <property type="entry name" value="PFL_act_enz"/>
    <property type="match status" value="1"/>
</dbReference>
<evidence type="ECO:0000313" key="15">
    <source>
        <dbReference type="Proteomes" id="UP000198612"/>
    </source>
</evidence>
<dbReference type="InterPro" id="IPR034457">
    <property type="entry name" value="Organic_radical-activating"/>
</dbReference>
<reference evidence="12 16" key="1">
    <citation type="submission" date="2016-10" db="EMBL/GenBank/DDBJ databases">
        <authorList>
            <person name="de Groot N.N."/>
        </authorList>
    </citation>
    <scope>NUCLEOTIDE SEQUENCE [LARGE SCALE GENOMIC DNA]</scope>
    <source>
        <strain evidence="12 16">WG7</strain>
    </source>
</reference>
<dbReference type="Proteomes" id="UP000295472">
    <property type="component" value="Unassembled WGS sequence"/>
</dbReference>
<dbReference type="GO" id="GO:0016491">
    <property type="term" value="F:oxidoreductase activity"/>
    <property type="evidence" value="ECO:0007669"/>
    <property type="project" value="InterPro"/>
</dbReference>
<dbReference type="AlphaFoldDB" id="A0A1G6TLV8"/>
<evidence type="ECO:0000313" key="10">
    <source>
        <dbReference type="EMBL" id="SDD30040.1"/>
    </source>
</evidence>
<dbReference type="EMBL" id="FNBJ01000004">
    <property type="protein sequence ID" value="SDE96557.1"/>
    <property type="molecule type" value="Genomic_DNA"/>
</dbReference>
<dbReference type="InterPro" id="IPR040074">
    <property type="entry name" value="BssD/PflA/YjjW"/>
</dbReference>
<dbReference type="Pfam" id="PF00037">
    <property type="entry name" value="Fer4"/>
    <property type="match status" value="1"/>
</dbReference>
<evidence type="ECO:0000313" key="13">
    <source>
        <dbReference type="EMBL" id="SES76151.1"/>
    </source>
</evidence>
<dbReference type="SFLD" id="SFLDG01066">
    <property type="entry name" value="organic_radical-activating_enz"/>
    <property type="match status" value="1"/>
</dbReference>
<dbReference type="InterPro" id="IPR017900">
    <property type="entry name" value="4Fe4S_Fe_S_CS"/>
</dbReference>
<evidence type="ECO:0000256" key="4">
    <source>
        <dbReference type="ARBA" id="ARBA00022723"/>
    </source>
</evidence>
<dbReference type="Proteomes" id="UP000324896">
    <property type="component" value="Unassembled WGS sequence"/>
</dbReference>
<dbReference type="CDD" id="cd01335">
    <property type="entry name" value="Radical_SAM"/>
    <property type="match status" value="1"/>
</dbReference>
<evidence type="ECO:0000256" key="5">
    <source>
        <dbReference type="ARBA" id="ARBA00023004"/>
    </source>
</evidence>
<accession>A0A1G6TLV8</accession>
<organism evidence="10 19">
    <name type="scientific">Halanaerobium congolense</name>
    <dbReference type="NCBI Taxonomy" id="54121"/>
    <lineage>
        <taxon>Bacteria</taxon>
        <taxon>Bacillati</taxon>
        <taxon>Bacillota</taxon>
        <taxon>Clostridia</taxon>
        <taxon>Halanaerobiales</taxon>
        <taxon>Halanaerobiaceae</taxon>
        <taxon>Halanaerobium</taxon>
    </lineage>
</organism>
<protein>
    <submittedName>
        <fullName evidence="14">Cobalamin-independent glycerol dehydratase small subunit</fullName>
    </submittedName>
    <submittedName>
        <fullName evidence="10">Glycerol dehydratase, cobalamin-independent, small subunit</fullName>
    </submittedName>
</protein>
<dbReference type="SFLD" id="SFLDG01118">
    <property type="entry name" value="activating_enzymes__group_2"/>
    <property type="match status" value="1"/>
</dbReference>
<dbReference type="PROSITE" id="PS00198">
    <property type="entry name" value="4FE4S_FER_1"/>
    <property type="match status" value="1"/>
</dbReference>
<feature type="domain" description="Radical SAM core" evidence="9">
    <location>
        <begin position="1"/>
        <end position="272"/>
    </location>
</feature>
<dbReference type="Gene3D" id="3.80.30.10">
    <property type="entry name" value="pyruvate-formate lyase- activating enzyme"/>
    <property type="match status" value="1"/>
</dbReference>
<dbReference type="Proteomes" id="UP000199519">
    <property type="component" value="Unassembled WGS sequence"/>
</dbReference>
<evidence type="ECO:0000313" key="17">
    <source>
        <dbReference type="Proteomes" id="UP000199519"/>
    </source>
</evidence>
<feature type="domain" description="4Fe-4S ferredoxin-type" evidence="8">
    <location>
        <begin position="23"/>
        <end position="52"/>
    </location>
</feature>
<keyword evidence="17" id="KW-1185">Reference proteome</keyword>
<evidence type="ECO:0000313" key="11">
    <source>
        <dbReference type="EMBL" id="SDE96557.1"/>
    </source>
</evidence>
<gene>
    <name evidence="14" type="ORF">C7954_12914</name>
    <name evidence="10" type="ORF">SAMN04488597_1482</name>
    <name evidence="11" type="ORF">SAMN04488598_10457</name>
    <name evidence="13" type="ORF">SAMN04515652_10554</name>
    <name evidence="12" type="ORF">SAMN04515654_11420</name>
</gene>
<dbReference type="SUPFAM" id="SSF54862">
    <property type="entry name" value="4Fe-4S ferredoxins"/>
    <property type="match status" value="1"/>
</dbReference>
<proteinExistence type="predicted"/>
<sequence length="279" mass="31517">MFLKGCPLDCPWCSNPESKDKDPQIMFNPNLCIDCKKCIEICPNNAVDFNLRGRIVRDKCNLCMECVDHCYSKALSIEGIEGSVEELLFELNKDRIHYRRSNGGITFSGGEALYQSDFLLELLKGCKANGWHTTIETAGYYPKETLEKIIPWTDLFLYDIKMIDDGKHKKVIGVSNKRILANAKFAAASSADLVVRTPIIPGFNDDKESVSEIAEFALDLKGVKRIDILPYHRLGEDKYYGLGQKYQMKDIESPSNEKMEQIKELIIKKGIDCTIGGVE</sequence>
<evidence type="ECO:0000259" key="8">
    <source>
        <dbReference type="PROSITE" id="PS51379"/>
    </source>
</evidence>
<dbReference type="Proteomes" id="UP000198945">
    <property type="component" value="Unassembled WGS sequence"/>
</dbReference>
<dbReference type="PROSITE" id="PS51379">
    <property type="entry name" value="4FE4S_FER_2"/>
    <property type="match status" value="1"/>
</dbReference>
<keyword evidence="5" id="KW-0408">Iron</keyword>
<dbReference type="GO" id="GO:0051539">
    <property type="term" value="F:4 iron, 4 sulfur cluster binding"/>
    <property type="evidence" value="ECO:0007669"/>
    <property type="project" value="UniProtKB-KW"/>
</dbReference>
<dbReference type="EMBL" id="SOEF01000029">
    <property type="protein sequence ID" value="TDX40316.1"/>
    <property type="molecule type" value="Genomic_DNA"/>
</dbReference>
<evidence type="ECO:0000256" key="6">
    <source>
        <dbReference type="ARBA" id="ARBA00023014"/>
    </source>
</evidence>
<evidence type="ECO:0000256" key="7">
    <source>
        <dbReference type="ARBA" id="ARBA00047365"/>
    </source>
</evidence>